<dbReference type="PANTHER" id="PTHR48097">
    <property type="entry name" value="L-THREONINE ALDOLASE-RELATED"/>
    <property type="match status" value="1"/>
</dbReference>
<dbReference type="Proteomes" id="UP001139485">
    <property type="component" value="Unassembled WGS sequence"/>
</dbReference>
<evidence type="ECO:0000256" key="3">
    <source>
        <dbReference type="ARBA" id="ARBA00022898"/>
    </source>
</evidence>
<keyword evidence="5" id="KW-0456">Lyase</keyword>
<dbReference type="Pfam" id="PF01212">
    <property type="entry name" value="Beta_elim_lyase"/>
    <property type="match status" value="1"/>
</dbReference>
<reference evidence="5" key="1">
    <citation type="submission" date="2022-05" db="EMBL/GenBank/DDBJ databases">
        <authorList>
            <person name="Tuo L."/>
        </authorList>
    </citation>
    <scope>NUCLEOTIDE SEQUENCE</scope>
    <source>
        <strain evidence="5">BSK12Z-4</strain>
    </source>
</reference>
<dbReference type="GO" id="GO:0006545">
    <property type="term" value="P:glycine biosynthetic process"/>
    <property type="evidence" value="ECO:0007669"/>
    <property type="project" value="TreeGrafter"/>
</dbReference>
<dbReference type="GO" id="GO:0006567">
    <property type="term" value="P:L-threonine catabolic process"/>
    <property type="evidence" value="ECO:0007669"/>
    <property type="project" value="TreeGrafter"/>
</dbReference>
<proteinExistence type="inferred from homology"/>
<organism evidence="5 6">
    <name type="scientific">Nocardioides bruguierae</name>
    <dbReference type="NCBI Taxonomy" id="2945102"/>
    <lineage>
        <taxon>Bacteria</taxon>
        <taxon>Bacillati</taxon>
        <taxon>Actinomycetota</taxon>
        <taxon>Actinomycetes</taxon>
        <taxon>Propionibacteriales</taxon>
        <taxon>Nocardioidaceae</taxon>
        <taxon>Nocardioides</taxon>
    </lineage>
</organism>
<keyword evidence="6" id="KW-1185">Reference proteome</keyword>
<sequence>MDEKPQTPDPVAEAMAACEVVGGRRRVTPAEHLAGLARAADELGLDAWDSWDTYGAKGAVQRAEEEVAGLLGTEGAVLLPSGTMGQQAALRTWCDRAGSQRVAMPDLSHLLTHEDDALRVLHGVRVEHLTVGRRTPTAADLRALPDPASLGAVLVELPLRDAGCTLPSWEDLEGLSAAARDLGVALHADGARLWESQPFYDRPLPEVVGLVDSVYVSFYKALGATSGAAVAASENVAEELRVWRHRLGGTLYRLTPVALEALVGLRDRLPLVPQCVAWARAVGEELEARGLRVAPRPVQTAAFQVFAPAEDVEVARAGWARVAARERVALCWPWGPADVPGWVVSEVTAGEALLEVEPARAAGWLAESVGL</sequence>
<dbReference type="InterPro" id="IPR015424">
    <property type="entry name" value="PyrdxlP-dep_Trfase"/>
</dbReference>
<feature type="domain" description="Aromatic amino acid beta-eliminating lyase/threonine aldolase" evidence="4">
    <location>
        <begin position="52"/>
        <end position="302"/>
    </location>
</feature>
<comment type="similarity">
    <text evidence="2">Belongs to the threonine aldolase family.</text>
</comment>
<dbReference type="SUPFAM" id="SSF53383">
    <property type="entry name" value="PLP-dependent transferases"/>
    <property type="match status" value="1"/>
</dbReference>
<comment type="cofactor">
    <cofactor evidence="1">
        <name>pyridoxal 5'-phosphate</name>
        <dbReference type="ChEBI" id="CHEBI:597326"/>
    </cofactor>
</comment>
<dbReference type="RefSeq" id="WP_250826287.1">
    <property type="nucleotide sequence ID" value="NZ_JAMOIL010000003.1"/>
</dbReference>
<dbReference type="EMBL" id="JAMOIL010000003">
    <property type="protein sequence ID" value="MCM0619463.1"/>
    <property type="molecule type" value="Genomic_DNA"/>
</dbReference>
<dbReference type="InterPro" id="IPR015421">
    <property type="entry name" value="PyrdxlP-dep_Trfase_major"/>
</dbReference>
<accession>A0A9X2IDW8</accession>
<name>A0A9X2IDW8_9ACTN</name>
<evidence type="ECO:0000256" key="1">
    <source>
        <dbReference type="ARBA" id="ARBA00001933"/>
    </source>
</evidence>
<evidence type="ECO:0000313" key="6">
    <source>
        <dbReference type="Proteomes" id="UP001139485"/>
    </source>
</evidence>
<dbReference type="Gene3D" id="3.90.1150.10">
    <property type="entry name" value="Aspartate Aminotransferase, domain 1"/>
    <property type="match status" value="1"/>
</dbReference>
<evidence type="ECO:0000256" key="2">
    <source>
        <dbReference type="ARBA" id="ARBA00006966"/>
    </source>
</evidence>
<evidence type="ECO:0000259" key="4">
    <source>
        <dbReference type="Pfam" id="PF01212"/>
    </source>
</evidence>
<dbReference type="GO" id="GO:0008732">
    <property type="term" value="F:L-allo-threonine aldolase activity"/>
    <property type="evidence" value="ECO:0007669"/>
    <property type="project" value="TreeGrafter"/>
</dbReference>
<dbReference type="PANTHER" id="PTHR48097:SF9">
    <property type="entry name" value="L-THREONINE ALDOLASE"/>
    <property type="match status" value="1"/>
</dbReference>
<comment type="caution">
    <text evidence="5">The sequence shown here is derived from an EMBL/GenBank/DDBJ whole genome shotgun (WGS) entry which is preliminary data.</text>
</comment>
<dbReference type="InterPro" id="IPR001597">
    <property type="entry name" value="ArAA_b-elim_lyase/Thr_aldolase"/>
</dbReference>
<dbReference type="AlphaFoldDB" id="A0A9X2IDW8"/>
<dbReference type="GO" id="GO:0005829">
    <property type="term" value="C:cytosol"/>
    <property type="evidence" value="ECO:0007669"/>
    <property type="project" value="TreeGrafter"/>
</dbReference>
<evidence type="ECO:0000313" key="5">
    <source>
        <dbReference type="EMBL" id="MCM0619463.1"/>
    </source>
</evidence>
<keyword evidence="3" id="KW-0663">Pyridoxal phosphate</keyword>
<dbReference type="Gene3D" id="3.40.640.10">
    <property type="entry name" value="Type I PLP-dependent aspartate aminotransferase-like (Major domain)"/>
    <property type="match status" value="1"/>
</dbReference>
<protein>
    <submittedName>
        <fullName evidence="5">Beta-eliminating lyase-related protein</fullName>
    </submittedName>
</protein>
<dbReference type="InterPro" id="IPR015422">
    <property type="entry name" value="PyrdxlP-dep_Trfase_small"/>
</dbReference>
<gene>
    <name evidence="5" type="ORF">M8330_04025</name>
</gene>